<gene>
    <name evidence="2" type="ORF">Tci_000032</name>
</gene>
<sequence length="2080" mass="223501">MLIARSVGALVKVCMRSHEGSTRYGVKATKVTYGVLVTLICYHVYTTLNPSTGFYLDELQTVTARQPPSEAEVIAKDATYPDLHGDYCSFSRISFSETSYRKLLDELKADNRFTGDGDGEISTGGLAANKLAPLRVLSTFRRSNAKSDHYYSISFLENGTEIESPTIQNPEMKKFCRLTIATIAALTLSACAVAPIPIDNLSYQGKSTVKSTKTANVTVRSSGLGKREHVTMMPAGAIQIPITQMSDGEVFKTKDQQEFEQSLKKELVRLGLFGSTSADPSTANIGVLVNIDYSTSKSDYVEYTLTITLTLTGGKEPVEKHYQVSSAEGDSLWQKMDTNGAQARMKVAQNALNKMVPDIEAYVDAARDFDGCACPIKRLRDLLQISTVAGRVVGDVAAVIVVAVRYLGPAIVEAWLDQVDLVAMARAHLHFPQASLPVEGDAQQVAVAIRPDGCIEALGRERVAGSRRAVEVQAQHLAQRRLGVLRRIEQLAVATGEEEILAIRGEADAARIVPASRRFLAAEDGLGVLERAACLVQYRGGQHDPAAVTATGFGVAEVEQLAGRKIGSGHDVHERALALAADGGGAGHCPPGAGCGIEQDQRAFLLRHQHVAVGQECQGPRILECADRLDLERQAAGRRSTGLRVRVCRGGGEREQGKRESGGNAEQVHIHIFQISICGLMQGCWREQYWSIGRRQCKAKRCLPSSRASSARRPIPMNCMRSVPARSQRAASRKPASARTPMGAPPVVPVAARLLALFTHHRHRPRQFAATGSQLATGIIPPQLDQARLALFVVVAHAVIVVQRELAVGARVHFDLGDRLLAGRRLDLRAHRHDGTGAHEYGNLLDRRRHLDPLAAGQLFVGPEVVPVGACRQVDVLFRLTLFRHRRHQEGGAEHVLGADIGHVRIMGEIHPQRTHERCARVVRGLGLAVDVRDQLVAQRVVAGHDRFGLLAERPHLVFLALAMQAQRGHEGAVLEPAGEQFRIVVVIADDCARIGRVQQRRLGGRGLARQILPAADVVAPVGDAGCGHVQAGGNLARQRFPGGHDVGRPEQRARALRTQVGCARQDQHALVGLPLAHVLRRAFHVQQREQVAVAVAAADRIEEAVRYQVRFGLVQPGVVEALGQDVVARFLPEPLARGRVGGVDQAAGAVGAEGQAVDGLAVLVLEQVALLIEFGKVAARGFIARPDRDDAFHAHCVQLLVHGDRVGELRRVDVHLAHAGPVEPVHDHDVERVFFLAIGVGHAQHFLLAVVARFRLDQAEGGLGRDRRLARQARVAGIQLLRRAAGDDEKAHALAHVGLEAGLAVDGRRKARGGRVVPHDAIAFRRHHERHADGLAGRRVVPVLAVERAPAQVERGQRFLVLAHAVVMLVGRRGKGRTDLEGFFTVHRLRRHFPSGHIEDLLALGVVHLQAHAGQRRRKIFLALGGHAGRRGRVHVHRHAAGAEGVCAVAGIVAEGAVVGALGQDAVAGAFQHFGLVHGNGHVQHVGAVRFHRHVGAVAVQRGQRCGHGGMGGDGQQGGDGSVDWVQSHLYPYGFGCCRFSRYTSFSRSGRLMLKRPSAPTRTVLVSDGLPVASAFKSCTCGRVSARFQAGHLDVHLALVPGRQVLDEILLVVDLVRQRVRVVPQQHLGVALLVGGGIRAGIAVFQFVGRQLVQELVGEIRGLLDALRVHQAEAAVERLDARACFFENIGKHPVRHRLRGRAYLLELLQDIGGLVVAVVGRVGRRVRRAPLRVVQFQLGHGGRADFLAVAQHVVADGAIVLDQHRAGSAVLVQEALAHAVGMGADEIERHAVLVRVRDGFRYPGGAGGGGAAHLVARVHAFDGARSVGIQFEVFVLGTGPEAVQVRLVPHFEVPAGHFVGAVALGPVDGKGLDQPFPCLVAFGRGDITAPPENGFIAAGHLRRHEPELHERFHVNAEQIIVEGVDILEIIMFLALGIDAIHRHVVGEQTVHADIFKTGVALDFRQLLLPVGAQAFIGAAGAHGKIKGGGQGPGDLIDVDVDGARLRTSEGRGQAGGRQDQARDGMGFHCLSPLNGLSKGASVGAASVNADGSDGSDSSDSAVSHATQSRHSSVREHDGF</sequence>
<dbReference type="EMBL" id="BKCJ010000001">
    <property type="protein sequence ID" value="GEU28054.1"/>
    <property type="molecule type" value="Genomic_DNA"/>
</dbReference>
<accession>A0A699GDI8</accession>
<organism evidence="2">
    <name type="scientific">Tanacetum cinerariifolium</name>
    <name type="common">Dalmatian daisy</name>
    <name type="synonym">Chrysanthemum cinerariifolium</name>
    <dbReference type="NCBI Taxonomy" id="118510"/>
    <lineage>
        <taxon>Eukaryota</taxon>
        <taxon>Viridiplantae</taxon>
        <taxon>Streptophyta</taxon>
        <taxon>Embryophyta</taxon>
        <taxon>Tracheophyta</taxon>
        <taxon>Spermatophyta</taxon>
        <taxon>Magnoliopsida</taxon>
        <taxon>eudicotyledons</taxon>
        <taxon>Gunneridae</taxon>
        <taxon>Pentapetalae</taxon>
        <taxon>asterids</taxon>
        <taxon>campanulids</taxon>
        <taxon>Asterales</taxon>
        <taxon>Asteraceae</taxon>
        <taxon>Asteroideae</taxon>
        <taxon>Anthemideae</taxon>
        <taxon>Anthemidinae</taxon>
        <taxon>Tanacetum</taxon>
    </lineage>
</organism>
<evidence type="ECO:0000256" key="1">
    <source>
        <dbReference type="SAM" id="MobiDB-lite"/>
    </source>
</evidence>
<feature type="region of interest" description="Disordered" evidence="1">
    <location>
        <begin position="2042"/>
        <end position="2080"/>
    </location>
</feature>
<comment type="caution">
    <text evidence="2">The sequence shown here is derived from an EMBL/GenBank/DDBJ whole genome shotgun (WGS) entry which is preliminary data.</text>
</comment>
<feature type="compositionally biased region" description="Low complexity" evidence="1">
    <location>
        <begin position="2044"/>
        <end position="2064"/>
    </location>
</feature>
<evidence type="ECO:0000313" key="2">
    <source>
        <dbReference type="EMBL" id="GEU28054.1"/>
    </source>
</evidence>
<reference evidence="2" key="1">
    <citation type="journal article" date="2019" name="Sci. Rep.">
        <title>Draft genome of Tanacetum cinerariifolium, the natural source of mosquito coil.</title>
        <authorList>
            <person name="Yamashiro T."/>
            <person name="Shiraishi A."/>
            <person name="Satake H."/>
            <person name="Nakayama K."/>
        </authorList>
    </citation>
    <scope>NUCLEOTIDE SEQUENCE</scope>
</reference>
<proteinExistence type="predicted"/>
<feature type="region of interest" description="Disordered" evidence="1">
    <location>
        <begin position="723"/>
        <end position="743"/>
    </location>
</feature>
<protein>
    <submittedName>
        <fullName evidence="2">Uncharacterized protein</fullName>
    </submittedName>
</protein>
<name>A0A699GDI8_TANCI</name>